<sequence>MVSSSTVLLRSPAVHAYGEGGGCRLLVEEKKIQDPTEHDWIYHKENKSLLSSCSSSYQLRPMYVVVTGAACSVEKRHAALLSRPARGTACKGLCN</sequence>
<evidence type="ECO:0000313" key="1">
    <source>
        <dbReference type="EMBL" id="KAG5403546.1"/>
    </source>
</evidence>
<proteinExistence type="predicted"/>
<dbReference type="EMBL" id="JADBGQ010000003">
    <property type="protein sequence ID" value="KAG5403546.1"/>
    <property type="molecule type" value="Genomic_DNA"/>
</dbReference>
<gene>
    <name evidence="1" type="primary">A03g501530.1_BraROA</name>
    <name evidence="1" type="ORF">IGI04_009665</name>
</gene>
<dbReference type="Proteomes" id="UP000823674">
    <property type="component" value="Chromosome A03"/>
</dbReference>
<protein>
    <submittedName>
        <fullName evidence="1">Uncharacterized protein</fullName>
    </submittedName>
</protein>
<keyword evidence="2" id="KW-1185">Reference proteome</keyword>
<organism evidence="1 2">
    <name type="scientific">Brassica rapa subsp. trilocularis</name>
    <dbReference type="NCBI Taxonomy" id="1813537"/>
    <lineage>
        <taxon>Eukaryota</taxon>
        <taxon>Viridiplantae</taxon>
        <taxon>Streptophyta</taxon>
        <taxon>Embryophyta</taxon>
        <taxon>Tracheophyta</taxon>
        <taxon>Spermatophyta</taxon>
        <taxon>Magnoliopsida</taxon>
        <taxon>eudicotyledons</taxon>
        <taxon>Gunneridae</taxon>
        <taxon>Pentapetalae</taxon>
        <taxon>rosids</taxon>
        <taxon>malvids</taxon>
        <taxon>Brassicales</taxon>
        <taxon>Brassicaceae</taxon>
        <taxon>Brassiceae</taxon>
        <taxon>Brassica</taxon>
    </lineage>
</organism>
<evidence type="ECO:0000313" key="2">
    <source>
        <dbReference type="Proteomes" id="UP000823674"/>
    </source>
</evidence>
<comment type="caution">
    <text evidence="1">The sequence shown here is derived from an EMBL/GenBank/DDBJ whole genome shotgun (WGS) entry which is preliminary data.</text>
</comment>
<reference evidence="1 2" key="1">
    <citation type="submission" date="2021-03" db="EMBL/GenBank/DDBJ databases">
        <authorList>
            <person name="King G.J."/>
            <person name="Bancroft I."/>
            <person name="Baten A."/>
            <person name="Bloomfield J."/>
            <person name="Borpatragohain P."/>
            <person name="He Z."/>
            <person name="Irish N."/>
            <person name="Irwin J."/>
            <person name="Liu K."/>
            <person name="Mauleon R.P."/>
            <person name="Moore J."/>
            <person name="Morris R."/>
            <person name="Ostergaard L."/>
            <person name="Wang B."/>
            <person name="Wells R."/>
        </authorList>
    </citation>
    <scope>NUCLEOTIDE SEQUENCE [LARGE SCALE GENOMIC DNA]</scope>
    <source>
        <strain evidence="1">R-o-18</strain>
        <tissue evidence="1">Leaf</tissue>
    </source>
</reference>
<accession>A0ABQ7MXX1</accession>
<name>A0ABQ7MXX1_BRACM</name>